<feature type="transmembrane region" description="Helical" evidence="3">
    <location>
        <begin position="62"/>
        <end position="80"/>
    </location>
</feature>
<evidence type="ECO:0000256" key="3">
    <source>
        <dbReference type="SAM" id="Phobius"/>
    </source>
</evidence>
<evidence type="ECO:0000256" key="1">
    <source>
        <dbReference type="ARBA" id="ARBA00004370"/>
    </source>
</evidence>
<dbReference type="Pfam" id="PF01066">
    <property type="entry name" value="CDP-OH_P_transf"/>
    <property type="match status" value="1"/>
</dbReference>
<keyword evidence="3" id="KW-1133">Transmembrane helix</keyword>
<feature type="transmembrane region" description="Helical" evidence="3">
    <location>
        <begin position="162"/>
        <end position="180"/>
    </location>
</feature>
<comment type="caution">
    <text evidence="4">The sequence shown here is derived from an EMBL/GenBank/DDBJ whole genome shotgun (WGS) entry which is preliminary data.</text>
</comment>
<dbReference type="GO" id="GO:0016020">
    <property type="term" value="C:membrane"/>
    <property type="evidence" value="ECO:0007669"/>
    <property type="project" value="UniProtKB-SubCell"/>
</dbReference>
<dbReference type="InterPro" id="IPR000462">
    <property type="entry name" value="CDP-OH_P_trans"/>
</dbReference>
<feature type="transmembrane region" description="Helical" evidence="3">
    <location>
        <begin position="242"/>
        <end position="260"/>
    </location>
</feature>
<sequence length="330" mass="37531">MKNYTYRQNDKSLLSKAFVTLLTPISSLVPPKLPANYLSIISHLSIYVALYVSYANSHLGDAGFIIIPILLLLHLITDKLDGVQARATRTASALGEFMDHYFEIFNQGVLVLVIWNLFSIKHEWIVLLVLTSLVLLKMTRFYEQYKANILVKGVFEAFEFKMLLAVGLLFCNSSSIYTFVETFDFQGLLLVELVLLFVSAGAIINSILTIIRVPHLTYGYWMFMGFLFLVSVLSFYSMDPLLAAIIILFYGGVYIGKLLMAQLVDGVERSPGLFAPIILAVGFFTAYLNVMDIFFILFLYLLVNILLLIIKTFRTLKAEWYWSNPEQPEE</sequence>
<dbReference type="AlphaFoldDB" id="A0A937KCP4"/>
<accession>A0A937KCP4</accession>
<keyword evidence="3" id="KW-0812">Transmembrane</keyword>
<protein>
    <submittedName>
        <fullName evidence="4">CDP-alcohol phosphatidyltransferase family protein</fullName>
    </submittedName>
</protein>
<evidence type="ECO:0000313" key="4">
    <source>
        <dbReference type="EMBL" id="MBL6445190.1"/>
    </source>
</evidence>
<comment type="subcellular location">
    <subcellularLocation>
        <location evidence="1">Membrane</location>
    </subcellularLocation>
</comment>
<dbReference type="EMBL" id="JAEUGD010000004">
    <property type="protein sequence ID" value="MBL6445190.1"/>
    <property type="molecule type" value="Genomic_DNA"/>
</dbReference>
<dbReference type="PANTHER" id="PTHR10414:SF77">
    <property type="entry name" value="CDP-ALCOHOL PHOSPHATIDYLTRANSFERASE FAMILY PROTEIN"/>
    <property type="match status" value="1"/>
</dbReference>
<gene>
    <name evidence="4" type="ORF">JMN32_02650</name>
</gene>
<dbReference type="Gene3D" id="1.20.120.1760">
    <property type="match status" value="1"/>
</dbReference>
<dbReference type="PANTHER" id="PTHR10414">
    <property type="entry name" value="ETHANOLAMINEPHOSPHOTRANSFERASE"/>
    <property type="match status" value="1"/>
</dbReference>
<feature type="transmembrane region" description="Helical" evidence="3">
    <location>
        <begin position="186"/>
        <end position="211"/>
    </location>
</feature>
<dbReference type="GO" id="GO:0008654">
    <property type="term" value="P:phospholipid biosynthetic process"/>
    <property type="evidence" value="ECO:0007669"/>
    <property type="project" value="InterPro"/>
</dbReference>
<name>A0A937KCP4_9BACT</name>
<feature type="transmembrane region" description="Helical" evidence="3">
    <location>
        <begin position="294"/>
        <end position="313"/>
    </location>
</feature>
<keyword evidence="2 3" id="KW-0472">Membrane</keyword>
<dbReference type="Proteomes" id="UP000614216">
    <property type="component" value="Unassembled WGS sequence"/>
</dbReference>
<dbReference type="InterPro" id="IPR043130">
    <property type="entry name" value="CDP-OH_PTrfase_TM_dom"/>
</dbReference>
<organism evidence="4 5">
    <name type="scientific">Fulvivirga marina</name>
    <dbReference type="NCBI Taxonomy" id="2494733"/>
    <lineage>
        <taxon>Bacteria</taxon>
        <taxon>Pseudomonadati</taxon>
        <taxon>Bacteroidota</taxon>
        <taxon>Cytophagia</taxon>
        <taxon>Cytophagales</taxon>
        <taxon>Fulvivirgaceae</taxon>
        <taxon>Fulvivirga</taxon>
    </lineage>
</organism>
<evidence type="ECO:0000256" key="2">
    <source>
        <dbReference type="ARBA" id="ARBA00023136"/>
    </source>
</evidence>
<proteinExistence type="predicted"/>
<reference evidence="4" key="1">
    <citation type="submission" date="2021-01" db="EMBL/GenBank/DDBJ databases">
        <title>Fulvivirga kasyanovii gen. nov., sp nov., a novel member of the phylum Bacteroidetes isolated from seawater in a mussel farm.</title>
        <authorList>
            <person name="Zhao L.-H."/>
            <person name="Wang Z.-J."/>
        </authorList>
    </citation>
    <scope>NUCLEOTIDE SEQUENCE</scope>
    <source>
        <strain evidence="4">29W222</strain>
    </source>
</reference>
<keyword evidence="5" id="KW-1185">Reference proteome</keyword>
<evidence type="ECO:0000313" key="5">
    <source>
        <dbReference type="Proteomes" id="UP000614216"/>
    </source>
</evidence>
<feature type="transmembrane region" description="Helical" evidence="3">
    <location>
        <begin position="218"/>
        <end position="236"/>
    </location>
</feature>
<feature type="transmembrane region" description="Helical" evidence="3">
    <location>
        <begin position="124"/>
        <end position="142"/>
    </location>
</feature>
<dbReference type="GO" id="GO:0016780">
    <property type="term" value="F:phosphotransferase activity, for other substituted phosphate groups"/>
    <property type="evidence" value="ECO:0007669"/>
    <property type="project" value="InterPro"/>
</dbReference>
<dbReference type="RefSeq" id="WP_202854729.1">
    <property type="nucleotide sequence ID" value="NZ_JAEUGD010000004.1"/>
</dbReference>
<dbReference type="InterPro" id="IPR014472">
    <property type="entry name" value="CHOPT"/>
</dbReference>
<feature type="transmembrane region" description="Helical" evidence="3">
    <location>
        <begin position="272"/>
        <end position="288"/>
    </location>
</feature>